<keyword evidence="3" id="KW-1185">Reference proteome</keyword>
<dbReference type="RefSeq" id="WP_091721355.1">
    <property type="nucleotide sequence ID" value="NZ_LT629779.1"/>
</dbReference>
<evidence type="ECO:0000313" key="2">
    <source>
        <dbReference type="EMBL" id="SDT42293.1"/>
    </source>
</evidence>
<reference evidence="3" key="1">
    <citation type="submission" date="2016-10" db="EMBL/GenBank/DDBJ databases">
        <authorList>
            <person name="Varghese N."/>
            <person name="Submissions S."/>
        </authorList>
    </citation>
    <scope>NUCLEOTIDE SEQUENCE [LARGE SCALE GENOMIC DNA]</scope>
    <source>
        <strain evidence="3">IMMIB L-1606</strain>
    </source>
</reference>
<feature type="compositionally biased region" description="Low complexity" evidence="1">
    <location>
        <begin position="1"/>
        <end position="15"/>
    </location>
</feature>
<protein>
    <submittedName>
        <fullName evidence="2">Uncharacterized protein</fullName>
    </submittedName>
</protein>
<organism evidence="2 3">
    <name type="scientific">Pseudarthrobacter equi</name>
    <dbReference type="NCBI Taxonomy" id="728066"/>
    <lineage>
        <taxon>Bacteria</taxon>
        <taxon>Bacillati</taxon>
        <taxon>Actinomycetota</taxon>
        <taxon>Actinomycetes</taxon>
        <taxon>Micrococcales</taxon>
        <taxon>Micrococcaceae</taxon>
        <taxon>Pseudarthrobacter</taxon>
    </lineage>
</organism>
<dbReference type="AlphaFoldDB" id="A0A1H2A8T9"/>
<feature type="region of interest" description="Disordered" evidence="1">
    <location>
        <begin position="1"/>
        <end position="32"/>
    </location>
</feature>
<dbReference type="EMBL" id="LT629779">
    <property type="protein sequence ID" value="SDT42293.1"/>
    <property type="molecule type" value="Genomic_DNA"/>
</dbReference>
<gene>
    <name evidence="2" type="ORF">SAMN04489743_2847</name>
</gene>
<proteinExistence type="predicted"/>
<name>A0A1H2A8T9_9MICC</name>
<dbReference type="Proteomes" id="UP000198751">
    <property type="component" value="Chromosome I"/>
</dbReference>
<accession>A0A1H2A8T9</accession>
<evidence type="ECO:0000313" key="3">
    <source>
        <dbReference type="Proteomes" id="UP000198751"/>
    </source>
</evidence>
<sequence>MSENISTEATASAEAPENVAAPDVAPEHSDPVVEPLVLPEQVEGMSNMRRMKTIHIKDQKPLLVGLRHLAKRESEEKWDGFDTAANYAEFLRRYAVDKDDFDELCSGIDARVKIMFLAAAWMSELKK</sequence>
<evidence type="ECO:0000256" key="1">
    <source>
        <dbReference type="SAM" id="MobiDB-lite"/>
    </source>
</evidence>